<evidence type="ECO:0000259" key="4">
    <source>
        <dbReference type="PROSITE" id="PS50949"/>
    </source>
</evidence>
<organism evidence="5 6">
    <name type="scientific">Trueperella bialowiezensis</name>
    <dbReference type="NCBI Taxonomy" id="312285"/>
    <lineage>
        <taxon>Bacteria</taxon>
        <taxon>Bacillati</taxon>
        <taxon>Actinomycetota</taxon>
        <taxon>Actinomycetes</taxon>
        <taxon>Actinomycetales</taxon>
        <taxon>Actinomycetaceae</taxon>
        <taxon>Trueperella</taxon>
    </lineage>
</organism>
<keyword evidence="2" id="KW-0238">DNA-binding</keyword>
<dbReference type="Gene3D" id="3.40.1410.10">
    <property type="entry name" value="Chorismate lyase-like"/>
    <property type="match status" value="1"/>
</dbReference>
<dbReference type="GO" id="GO:0003700">
    <property type="term" value="F:DNA-binding transcription factor activity"/>
    <property type="evidence" value="ECO:0007669"/>
    <property type="project" value="InterPro"/>
</dbReference>
<dbReference type="SUPFAM" id="SSF64288">
    <property type="entry name" value="Chorismate lyase-like"/>
    <property type="match status" value="1"/>
</dbReference>
<feature type="domain" description="HTH gntR-type" evidence="4">
    <location>
        <begin position="14"/>
        <end position="84"/>
    </location>
</feature>
<dbReference type="GO" id="GO:0045892">
    <property type="term" value="P:negative regulation of DNA-templated transcription"/>
    <property type="evidence" value="ECO:0007669"/>
    <property type="project" value="TreeGrafter"/>
</dbReference>
<sequence>MSVKKRLEPTGAGKPVYVRIAEDLRTRIDDGDIRPGDQLPPEVDLAAMYGVARMTLRQALDVLESEGLIERKRGRGGGTFVCAAPPRIELNRIDGILPQLRKRGQRVESVVMHAAEEDASPEVSHALEIAEGSGVFNVVRLRSVRGVPTLLENSYFPASLFPDLLERDLSMSIYELLGEYDRRPVSKVEELVVARCSAAEKELMGVNYARQLLRIQRVARDKSGAVVEYSEDLMRFGAGRIIVRTEPSE</sequence>
<dbReference type="InterPro" id="IPR050679">
    <property type="entry name" value="Bact_HTH_transcr_reg"/>
</dbReference>
<evidence type="ECO:0000256" key="3">
    <source>
        <dbReference type="ARBA" id="ARBA00023163"/>
    </source>
</evidence>
<dbReference type="CDD" id="cd07377">
    <property type="entry name" value="WHTH_GntR"/>
    <property type="match status" value="1"/>
</dbReference>
<evidence type="ECO:0000256" key="1">
    <source>
        <dbReference type="ARBA" id="ARBA00023015"/>
    </source>
</evidence>
<proteinExistence type="predicted"/>
<dbReference type="PROSITE" id="PS50949">
    <property type="entry name" value="HTH_GNTR"/>
    <property type="match status" value="1"/>
</dbReference>
<dbReference type="SUPFAM" id="SSF46785">
    <property type="entry name" value="Winged helix' DNA-binding domain"/>
    <property type="match status" value="1"/>
</dbReference>
<dbReference type="RefSeq" id="WP_126416026.1">
    <property type="nucleotide sequence ID" value="NZ_LR134476.1"/>
</dbReference>
<name>A0A3S4Z4N4_9ACTO</name>
<keyword evidence="1" id="KW-0805">Transcription regulation</keyword>
<dbReference type="InterPro" id="IPR036390">
    <property type="entry name" value="WH_DNA-bd_sf"/>
</dbReference>
<dbReference type="SMART" id="SM00866">
    <property type="entry name" value="UTRA"/>
    <property type="match status" value="1"/>
</dbReference>
<dbReference type="PANTHER" id="PTHR44846">
    <property type="entry name" value="MANNOSYL-D-GLYCERATE TRANSPORT/METABOLISM SYSTEM REPRESSOR MNGR-RELATED"/>
    <property type="match status" value="1"/>
</dbReference>
<dbReference type="OrthoDB" id="7363114at2"/>
<keyword evidence="3" id="KW-0804">Transcription</keyword>
<dbReference type="EMBL" id="LR134476">
    <property type="protein sequence ID" value="VEI12857.1"/>
    <property type="molecule type" value="Genomic_DNA"/>
</dbReference>
<dbReference type="InterPro" id="IPR036388">
    <property type="entry name" value="WH-like_DNA-bd_sf"/>
</dbReference>
<dbReference type="SMART" id="SM00345">
    <property type="entry name" value="HTH_GNTR"/>
    <property type="match status" value="1"/>
</dbReference>
<dbReference type="PRINTS" id="PR00035">
    <property type="entry name" value="HTHGNTR"/>
</dbReference>
<reference evidence="5 6" key="1">
    <citation type="submission" date="2018-12" db="EMBL/GenBank/DDBJ databases">
        <authorList>
            <consortium name="Pathogen Informatics"/>
        </authorList>
    </citation>
    <scope>NUCLEOTIDE SEQUENCE [LARGE SCALE GENOMIC DNA]</scope>
    <source>
        <strain evidence="5 6">NCTC13354</strain>
    </source>
</reference>
<accession>A0A3S4Z4N4</accession>
<dbReference type="PANTHER" id="PTHR44846:SF1">
    <property type="entry name" value="MANNOSYL-D-GLYCERATE TRANSPORT_METABOLISM SYSTEM REPRESSOR MNGR-RELATED"/>
    <property type="match status" value="1"/>
</dbReference>
<dbReference type="Proteomes" id="UP000269542">
    <property type="component" value="Chromosome"/>
</dbReference>
<dbReference type="InterPro" id="IPR011663">
    <property type="entry name" value="UTRA"/>
</dbReference>
<dbReference type="Gene3D" id="1.10.10.10">
    <property type="entry name" value="Winged helix-like DNA-binding domain superfamily/Winged helix DNA-binding domain"/>
    <property type="match status" value="1"/>
</dbReference>
<evidence type="ECO:0000313" key="5">
    <source>
        <dbReference type="EMBL" id="VEI12857.1"/>
    </source>
</evidence>
<dbReference type="InterPro" id="IPR000524">
    <property type="entry name" value="Tscrpt_reg_HTH_GntR"/>
</dbReference>
<dbReference type="Pfam" id="PF07702">
    <property type="entry name" value="UTRA"/>
    <property type="match status" value="1"/>
</dbReference>
<keyword evidence="6" id="KW-1185">Reference proteome</keyword>
<dbReference type="Pfam" id="PF00392">
    <property type="entry name" value="GntR"/>
    <property type="match status" value="1"/>
</dbReference>
<dbReference type="KEGG" id="tbw:NCTC13354_00551"/>
<gene>
    <name evidence="5" type="primary">yvoA_1</name>
    <name evidence="5" type="ORF">NCTC13354_00551</name>
</gene>
<dbReference type="GO" id="GO:0003677">
    <property type="term" value="F:DNA binding"/>
    <property type="evidence" value="ECO:0007669"/>
    <property type="project" value="UniProtKB-KW"/>
</dbReference>
<protein>
    <submittedName>
        <fullName evidence="5">HTH-type transcriptional repressor yvoA</fullName>
    </submittedName>
</protein>
<dbReference type="AlphaFoldDB" id="A0A3S4Z4N4"/>
<evidence type="ECO:0000313" key="6">
    <source>
        <dbReference type="Proteomes" id="UP000269542"/>
    </source>
</evidence>
<evidence type="ECO:0000256" key="2">
    <source>
        <dbReference type="ARBA" id="ARBA00023125"/>
    </source>
</evidence>
<dbReference type="InterPro" id="IPR028978">
    <property type="entry name" value="Chorismate_lyase_/UTRA_dom_sf"/>
</dbReference>